<dbReference type="PANTHER" id="PTHR22855:SF13">
    <property type="entry name" value="METHYLCROTONOYL-COA CARBOXYLASE BETA CHAIN, MITOCHONDRIAL"/>
    <property type="match status" value="1"/>
</dbReference>
<evidence type="ECO:0000259" key="1">
    <source>
        <dbReference type="PROSITE" id="PS50980"/>
    </source>
</evidence>
<dbReference type="GO" id="GO:0006552">
    <property type="term" value="P:L-leucine catabolic process"/>
    <property type="evidence" value="ECO:0007669"/>
    <property type="project" value="TreeGrafter"/>
</dbReference>
<dbReference type="GO" id="GO:0004485">
    <property type="term" value="F:methylcrotonoyl-CoA carboxylase activity"/>
    <property type="evidence" value="ECO:0007669"/>
    <property type="project" value="TreeGrafter"/>
</dbReference>
<dbReference type="FunFam" id="3.90.226.10:FF:000004">
    <property type="entry name" value="Methylcrotonoyl-CoA carboxylase beta chain"/>
    <property type="match status" value="1"/>
</dbReference>
<evidence type="ECO:0000313" key="3">
    <source>
        <dbReference type="EMBL" id="MBR8535196.1"/>
    </source>
</evidence>
<feature type="domain" description="CoA carboxyltransferase N-terminal" evidence="1">
    <location>
        <begin position="22"/>
        <end position="278"/>
    </location>
</feature>
<accession>A0A941F1V2</accession>
<evidence type="ECO:0000259" key="2">
    <source>
        <dbReference type="PROSITE" id="PS50989"/>
    </source>
</evidence>
<dbReference type="AlphaFoldDB" id="A0A941F1V2"/>
<dbReference type="RefSeq" id="WP_212189102.1">
    <property type="nucleotide sequence ID" value="NZ_JAGTAR010000007.1"/>
</dbReference>
<keyword evidence="4" id="KW-1185">Reference proteome</keyword>
<dbReference type="GO" id="GO:1905202">
    <property type="term" value="C:methylcrotonoyl-CoA carboxylase complex"/>
    <property type="evidence" value="ECO:0007669"/>
    <property type="project" value="TreeGrafter"/>
</dbReference>
<protein>
    <submittedName>
        <fullName evidence="3">Methylcrotonoyl-CoA carboxylase</fullName>
    </submittedName>
</protein>
<comment type="caution">
    <text evidence="3">The sequence shown here is derived from an EMBL/GenBank/DDBJ whole genome shotgun (WGS) entry which is preliminary data.</text>
</comment>
<dbReference type="PANTHER" id="PTHR22855">
    <property type="entry name" value="ACETYL, PROPIONYL, PYRUVATE, AND GLUTACONYL CARBOXYLASE-RELATED"/>
    <property type="match status" value="1"/>
</dbReference>
<organism evidence="3 4">
    <name type="scientific">Carboxylicivirga sediminis</name>
    <dbReference type="NCBI Taxonomy" id="2006564"/>
    <lineage>
        <taxon>Bacteria</taxon>
        <taxon>Pseudomonadati</taxon>
        <taxon>Bacteroidota</taxon>
        <taxon>Bacteroidia</taxon>
        <taxon>Marinilabiliales</taxon>
        <taxon>Marinilabiliaceae</taxon>
        <taxon>Carboxylicivirga</taxon>
    </lineage>
</organism>
<dbReference type="PROSITE" id="PS50989">
    <property type="entry name" value="COA_CT_CTER"/>
    <property type="match status" value="1"/>
</dbReference>
<evidence type="ECO:0000313" key="4">
    <source>
        <dbReference type="Proteomes" id="UP000679220"/>
    </source>
</evidence>
<proteinExistence type="predicted"/>
<reference evidence="3" key="2">
    <citation type="submission" date="2021-04" db="EMBL/GenBank/DDBJ databases">
        <authorList>
            <person name="Zhang T."/>
            <person name="Zhang Y."/>
            <person name="Lu D."/>
            <person name="Zuo D."/>
            <person name="Du Z."/>
        </authorList>
    </citation>
    <scope>NUCLEOTIDE SEQUENCE</scope>
    <source>
        <strain evidence="3">JR1</strain>
    </source>
</reference>
<name>A0A941F1V2_9BACT</name>
<dbReference type="Pfam" id="PF01039">
    <property type="entry name" value="Carboxyl_trans"/>
    <property type="match status" value="1"/>
</dbReference>
<dbReference type="InterPro" id="IPR034733">
    <property type="entry name" value="AcCoA_carboxyl_beta"/>
</dbReference>
<dbReference type="InterPro" id="IPR011762">
    <property type="entry name" value="COA_CT_N"/>
</dbReference>
<reference evidence="3" key="1">
    <citation type="journal article" date="2018" name="Int. J. Syst. Evol. Microbiol.">
        <title>Carboxylicivirga sediminis sp. nov., isolated from coastal sediment.</title>
        <authorList>
            <person name="Wang F.Q."/>
            <person name="Ren L.H."/>
            <person name="Zou R.J."/>
            <person name="Sun Y.Z."/>
            <person name="Liu X.J."/>
            <person name="Jiang F."/>
            <person name="Liu L.J."/>
        </authorList>
    </citation>
    <scope>NUCLEOTIDE SEQUENCE</scope>
    <source>
        <strain evidence="3">JR1</strain>
    </source>
</reference>
<dbReference type="Gene3D" id="3.90.226.10">
    <property type="entry name" value="2-enoyl-CoA Hydratase, Chain A, domain 1"/>
    <property type="match status" value="2"/>
</dbReference>
<feature type="domain" description="CoA carboxyltransferase C-terminal" evidence="2">
    <location>
        <begin position="279"/>
        <end position="528"/>
    </location>
</feature>
<sequence>MFKYKTTIDTDSLEFVNNQKLNKLLAEEYHQKLRKVYEGGGFKAMQKHMQKGKLSVRQRIDYLLDKDSYFLELSALAANGQYNDAFPSAGIVTGIGQVHGRQVMIVANDATVKGGTYIAETIKKHLRAQEIALQNQLPCIYMVDSGGVFLPNQAEVFPDRDDFGRIFFNQSRLSAKGIAQIAIVMGSCTAGGAYVPAMSDETIIVKEQGTIFLAGPPLVKAATGEVVSAEELGGGAVHTQISGVADHLADNDEHAIHICRNIIETLPKQPAITSEDNQEPSNPVNELSGLIPETGKPFPDVREIIARLVDNSEFHEFKSDYGTTLVTVFARIEGKQVGILANNGILFSESALKGTHFIQLCNERGIPMLFLQNITGFMVGKDYEHGGIAKDGAKMVNALANSTVPYFTIIMGGSYGAGNYAMAGRAYDPRFLFMWPNARISVMGAKQAAQVLTTLKRDQAAAQNTVVDEAELGKIEASILKKYEEEGSPYYSTSRLWDDGIITPDSTRSIASLVLEIIHNNESQNTKYGVFRM</sequence>
<dbReference type="FunFam" id="3.90.226.10:FF:000046">
    <property type="entry name" value="Geranyl-CoA carboxylase beta subunit"/>
    <property type="match status" value="1"/>
</dbReference>
<dbReference type="InterPro" id="IPR045190">
    <property type="entry name" value="MCCB/AccD1-like"/>
</dbReference>
<dbReference type="InterPro" id="IPR029045">
    <property type="entry name" value="ClpP/crotonase-like_dom_sf"/>
</dbReference>
<dbReference type="InterPro" id="IPR011763">
    <property type="entry name" value="COA_CT_C"/>
</dbReference>
<dbReference type="EMBL" id="JAGTAR010000007">
    <property type="protein sequence ID" value="MBR8535196.1"/>
    <property type="molecule type" value="Genomic_DNA"/>
</dbReference>
<dbReference type="Proteomes" id="UP000679220">
    <property type="component" value="Unassembled WGS sequence"/>
</dbReference>
<dbReference type="PROSITE" id="PS50980">
    <property type="entry name" value="COA_CT_NTER"/>
    <property type="match status" value="1"/>
</dbReference>
<gene>
    <name evidence="3" type="ORF">KDU71_06470</name>
</gene>
<dbReference type="SUPFAM" id="SSF52096">
    <property type="entry name" value="ClpP/crotonase"/>
    <property type="match status" value="2"/>
</dbReference>